<feature type="compositionally biased region" description="Polar residues" evidence="1">
    <location>
        <begin position="1"/>
        <end position="11"/>
    </location>
</feature>
<evidence type="ECO:0000313" key="3">
    <source>
        <dbReference type="Proteomes" id="UP000075809"/>
    </source>
</evidence>
<name>A0A151WL01_9HYME</name>
<evidence type="ECO:0000313" key="2">
    <source>
        <dbReference type="EMBL" id="KYQ48487.1"/>
    </source>
</evidence>
<reference evidence="2 3" key="1">
    <citation type="submission" date="2015-09" db="EMBL/GenBank/DDBJ databases">
        <title>Trachymyrmex zeteki WGS genome.</title>
        <authorList>
            <person name="Nygaard S."/>
            <person name="Hu H."/>
            <person name="Boomsma J."/>
            <person name="Zhang G."/>
        </authorList>
    </citation>
    <scope>NUCLEOTIDE SEQUENCE [LARGE SCALE GENOMIC DNA]</scope>
    <source>
        <strain evidence="2">Tzet28-1</strain>
        <tissue evidence="2">Whole body</tissue>
    </source>
</reference>
<keyword evidence="3" id="KW-1185">Reference proteome</keyword>
<evidence type="ECO:0000256" key="1">
    <source>
        <dbReference type="SAM" id="MobiDB-lite"/>
    </source>
</evidence>
<protein>
    <submittedName>
        <fullName evidence="2">Uncharacterized protein</fullName>
    </submittedName>
</protein>
<dbReference type="AlphaFoldDB" id="A0A151WL01"/>
<dbReference type="EMBL" id="KQ982996">
    <property type="protein sequence ID" value="KYQ48487.1"/>
    <property type="molecule type" value="Genomic_DNA"/>
</dbReference>
<feature type="region of interest" description="Disordered" evidence="1">
    <location>
        <begin position="1"/>
        <end position="22"/>
    </location>
</feature>
<accession>A0A151WL01</accession>
<gene>
    <name evidence="2" type="ORF">ALC60_12468</name>
</gene>
<dbReference type="Proteomes" id="UP000075809">
    <property type="component" value="Unassembled WGS sequence"/>
</dbReference>
<sequence length="49" mass="5564">MFLNDLQNRLQPSAIPKEQNLQKGEVIPSDIISHNQSNCQEPLETGKLF</sequence>
<proteinExistence type="predicted"/>
<organism evidence="2 3">
    <name type="scientific">Mycetomoellerius zeteki</name>
    <dbReference type="NCBI Taxonomy" id="64791"/>
    <lineage>
        <taxon>Eukaryota</taxon>
        <taxon>Metazoa</taxon>
        <taxon>Ecdysozoa</taxon>
        <taxon>Arthropoda</taxon>
        <taxon>Hexapoda</taxon>
        <taxon>Insecta</taxon>
        <taxon>Pterygota</taxon>
        <taxon>Neoptera</taxon>
        <taxon>Endopterygota</taxon>
        <taxon>Hymenoptera</taxon>
        <taxon>Apocrita</taxon>
        <taxon>Aculeata</taxon>
        <taxon>Formicoidea</taxon>
        <taxon>Formicidae</taxon>
        <taxon>Myrmicinae</taxon>
        <taxon>Mycetomoellerius</taxon>
    </lineage>
</organism>